<proteinExistence type="predicted"/>
<keyword evidence="3" id="KW-1185">Reference proteome</keyword>
<gene>
    <name evidence="2" type="ORF">MARPO_0090s0029</name>
</gene>
<feature type="region of interest" description="Disordered" evidence="1">
    <location>
        <begin position="1"/>
        <end position="140"/>
    </location>
</feature>
<dbReference type="EMBL" id="KZ772762">
    <property type="protein sequence ID" value="PTQ33288.1"/>
    <property type="molecule type" value="Genomic_DNA"/>
</dbReference>
<evidence type="ECO:0000313" key="3">
    <source>
        <dbReference type="Proteomes" id="UP000244005"/>
    </source>
</evidence>
<sequence>MNEHCNLPYNKQEIREPGPDVHAGSAVTAESRHKARSKHLRAPPSPSSSAVSPNHSIKQFSIRRGKTSSSSRGERKRPNPKRGHVIRGGELARHGGQEAPGQQGSRTLQAERGSGFGRRQKSGRARDLNYCNAERERERA</sequence>
<accession>A0A2R6WHF2</accession>
<organism evidence="2 3">
    <name type="scientific">Marchantia polymorpha</name>
    <name type="common">Common liverwort</name>
    <name type="synonym">Marchantia aquatica</name>
    <dbReference type="NCBI Taxonomy" id="3197"/>
    <lineage>
        <taxon>Eukaryota</taxon>
        <taxon>Viridiplantae</taxon>
        <taxon>Streptophyta</taxon>
        <taxon>Embryophyta</taxon>
        <taxon>Marchantiophyta</taxon>
        <taxon>Marchantiopsida</taxon>
        <taxon>Marchantiidae</taxon>
        <taxon>Marchantiales</taxon>
        <taxon>Marchantiaceae</taxon>
        <taxon>Marchantia</taxon>
    </lineage>
</organism>
<dbReference type="Proteomes" id="UP000244005">
    <property type="component" value="Unassembled WGS sequence"/>
</dbReference>
<dbReference type="AlphaFoldDB" id="A0A2R6WHF2"/>
<reference evidence="3" key="1">
    <citation type="journal article" date="2017" name="Cell">
        <title>Insights into land plant evolution garnered from the Marchantia polymorpha genome.</title>
        <authorList>
            <person name="Bowman J.L."/>
            <person name="Kohchi T."/>
            <person name="Yamato K.T."/>
            <person name="Jenkins J."/>
            <person name="Shu S."/>
            <person name="Ishizaki K."/>
            <person name="Yamaoka S."/>
            <person name="Nishihama R."/>
            <person name="Nakamura Y."/>
            <person name="Berger F."/>
            <person name="Adam C."/>
            <person name="Aki S.S."/>
            <person name="Althoff F."/>
            <person name="Araki T."/>
            <person name="Arteaga-Vazquez M.A."/>
            <person name="Balasubrmanian S."/>
            <person name="Barry K."/>
            <person name="Bauer D."/>
            <person name="Boehm C.R."/>
            <person name="Briginshaw L."/>
            <person name="Caballero-Perez J."/>
            <person name="Catarino B."/>
            <person name="Chen F."/>
            <person name="Chiyoda S."/>
            <person name="Chovatia M."/>
            <person name="Davies K.M."/>
            <person name="Delmans M."/>
            <person name="Demura T."/>
            <person name="Dierschke T."/>
            <person name="Dolan L."/>
            <person name="Dorantes-Acosta A.E."/>
            <person name="Eklund D.M."/>
            <person name="Florent S.N."/>
            <person name="Flores-Sandoval E."/>
            <person name="Fujiyama A."/>
            <person name="Fukuzawa H."/>
            <person name="Galik B."/>
            <person name="Grimanelli D."/>
            <person name="Grimwood J."/>
            <person name="Grossniklaus U."/>
            <person name="Hamada T."/>
            <person name="Haseloff J."/>
            <person name="Hetherington A.J."/>
            <person name="Higo A."/>
            <person name="Hirakawa Y."/>
            <person name="Hundley H.N."/>
            <person name="Ikeda Y."/>
            <person name="Inoue K."/>
            <person name="Inoue S.I."/>
            <person name="Ishida S."/>
            <person name="Jia Q."/>
            <person name="Kakita M."/>
            <person name="Kanazawa T."/>
            <person name="Kawai Y."/>
            <person name="Kawashima T."/>
            <person name="Kennedy M."/>
            <person name="Kinose K."/>
            <person name="Kinoshita T."/>
            <person name="Kohara Y."/>
            <person name="Koide E."/>
            <person name="Komatsu K."/>
            <person name="Kopischke S."/>
            <person name="Kubo M."/>
            <person name="Kyozuka J."/>
            <person name="Lagercrantz U."/>
            <person name="Lin S.S."/>
            <person name="Lindquist E."/>
            <person name="Lipzen A.M."/>
            <person name="Lu C.W."/>
            <person name="De Luna E."/>
            <person name="Martienssen R.A."/>
            <person name="Minamino N."/>
            <person name="Mizutani M."/>
            <person name="Mizutani M."/>
            <person name="Mochizuki N."/>
            <person name="Monte I."/>
            <person name="Mosher R."/>
            <person name="Nagasaki H."/>
            <person name="Nakagami H."/>
            <person name="Naramoto S."/>
            <person name="Nishitani K."/>
            <person name="Ohtani M."/>
            <person name="Okamoto T."/>
            <person name="Okumura M."/>
            <person name="Phillips J."/>
            <person name="Pollak B."/>
            <person name="Reinders A."/>
            <person name="Rovekamp M."/>
            <person name="Sano R."/>
            <person name="Sawa S."/>
            <person name="Schmid M.W."/>
            <person name="Shirakawa M."/>
            <person name="Solano R."/>
            <person name="Spunde A."/>
            <person name="Suetsugu N."/>
            <person name="Sugano S."/>
            <person name="Sugiyama A."/>
            <person name="Sun R."/>
            <person name="Suzuki Y."/>
            <person name="Takenaka M."/>
            <person name="Takezawa D."/>
            <person name="Tomogane H."/>
            <person name="Tsuzuki M."/>
            <person name="Ueda T."/>
            <person name="Umeda M."/>
            <person name="Ward J.M."/>
            <person name="Watanabe Y."/>
            <person name="Yazaki K."/>
            <person name="Yokoyama R."/>
            <person name="Yoshitake Y."/>
            <person name="Yotsui I."/>
            <person name="Zachgo S."/>
            <person name="Schmutz J."/>
        </authorList>
    </citation>
    <scope>NUCLEOTIDE SEQUENCE [LARGE SCALE GENOMIC DNA]</scope>
    <source>
        <strain evidence="3">Tak-1</strain>
    </source>
</reference>
<protein>
    <submittedName>
        <fullName evidence="2">Uncharacterized protein</fullName>
    </submittedName>
</protein>
<evidence type="ECO:0000256" key="1">
    <source>
        <dbReference type="SAM" id="MobiDB-lite"/>
    </source>
</evidence>
<name>A0A2R6WHF2_MARPO</name>
<evidence type="ECO:0000313" key="2">
    <source>
        <dbReference type="EMBL" id="PTQ33288.1"/>
    </source>
</evidence>